<organism evidence="2 3">
    <name type="scientific">Hoylesella marshii DSM 16973 = JCM 13450</name>
    <dbReference type="NCBI Taxonomy" id="862515"/>
    <lineage>
        <taxon>Bacteria</taxon>
        <taxon>Pseudomonadati</taxon>
        <taxon>Bacteroidota</taxon>
        <taxon>Bacteroidia</taxon>
        <taxon>Bacteroidales</taxon>
        <taxon>Prevotellaceae</taxon>
        <taxon>Hoylesella</taxon>
    </lineage>
</organism>
<keyword evidence="3" id="KW-1185">Reference proteome</keyword>
<protein>
    <recommendedName>
        <fullName evidence="4">Efflux ABC transporter, permease protein</fullName>
    </recommendedName>
</protein>
<dbReference type="EMBL" id="AEEI01000057">
    <property type="protein sequence ID" value="EFM00995.1"/>
    <property type="molecule type" value="Genomic_DNA"/>
</dbReference>
<name>E0NV84_9BACT</name>
<feature type="transmembrane region" description="Helical" evidence="1">
    <location>
        <begin position="12"/>
        <end position="35"/>
    </location>
</feature>
<gene>
    <name evidence="2" type="ORF">HMPREF0658_2089</name>
</gene>
<keyword evidence="1" id="KW-0812">Transmembrane</keyword>
<feature type="transmembrane region" description="Helical" evidence="1">
    <location>
        <begin position="267"/>
        <end position="299"/>
    </location>
</feature>
<comment type="caution">
    <text evidence="2">The sequence shown here is derived from an EMBL/GenBank/DDBJ whole genome shotgun (WGS) entry which is preliminary data.</text>
</comment>
<keyword evidence="1" id="KW-1133">Transmembrane helix</keyword>
<proteinExistence type="predicted"/>
<dbReference type="eggNOG" id="COG0577">
    <property type="taxonomic scope" value="Bacteria"/>
</dbReference>
<accession>E0NV84</accession>
<evidence type="ECO:0000313" key="3">
    <source>
        <dbReference type="Proteomes" id="UP000004394"/>
    </source>
</evidence>
<evidence type="ECO:0000256" key="1">
    <source>
        <dbReference type="SAM" id="Phobius"/>
    </source>
</evidence>
<evidence type="ECO:0008006" key="4">
    <source>
        <dbReference type="Google" id="ProtNLM"/>
    </source>
</evidence>
<evidence type="ECO:0000313" key="2">
    <source>
        <dbReference type="EMBL" id="EFM00995.1"/>
    </source>
</evidence>
<reference evidence="2" key="1">
    <citation type="submission" date="2010-07" db="EMBL/GenBank/DDBJ databases">
        <authorList>
            <person name="Muzny D."/>
            <person name="Qin X."/>
            <person name="Deng J."/>
            <person name="Jiang H."/>
            <person name="Liu Y."/>
            <person name="Qu J."/>
            <person name="Song X.-Z."/>
            <person name="Zhang L."/>
            <person name="Thornton R."/>
            <person name="Coyle M."/>
            <person name="Francisco L."/>
            <person name="Jackson L."/>
            <person name="Javaid M."/>
            <person name="Korchina V."/>
            <person name="Kovar C."/>
            <person name="Mata R."/>
            <person name="Mathew T."/>
            <person name="Ngo R."/>
            <person name="Nguyen L."/>
            <person name="Nguyen N."/>
            <person name="Okwuonu G."/>
            <person name="Ongeri F."/>
            <person name="Pham C."/>
            <person name="Simmons D."/>
            <person name="Wilczek-Boney K."/>
            <person name="Hale W."/>
            <person name="Jakkamsetti A."/>
            <person name="Pham P."/>
            <person name="Ruth R."/>
            <person name="San Lucas F."/>
            <person name="Warren J."/>
            <person name="Zhang J."/>
            <person name="Zhao Z."/>
            <person name="Zhou C."/>
            <person name="Zhu D."/>
            <person name="Lee S."/>
            <person name="Bess C."/>
            <person name="Blankenburg K."/>
            <person name="Forbes L."/>
            <person name="Fu Q."/>
            <person name="Gubbala S."/>
            <person name="Hirani K."/>
            <person name="Jayaseelan J.C."/>
            <person name="Lara F."/>
            <person name="Munidasa M."/>
            <person name="Palculict T."/>
            <person name="Patil S."/>
            <person name="Pu L.-L."/>
            <person name="Saada N."/>
            <person name="Tang L."/>
            <person name="Weissenberger G."/>
            <person name="Zhu Y."/>
            <person name="Hemphill L."/>
            <person name="Shang Y."/>
            <person name="Youmans B."/>
            <person name="Ayvaz T."/>
            <person name="Ross M."/>
            <person name="Santibanez J."/>
            <person name="Aqrawi P."/>
            <person name="Gross S."/>
            <person name="Joshi V."/>
            <person name="Fowler G."/>
            <person name="Nazareth L."/>
            <person name="Reid J."/>
            <person name="Worley K."/>
            <person name="Petrosino J."/>
            <person name="Highlander S."/>
            <person name="Gibbs R."/>
        </authorList>
    </citation>
    <scope>NUCLEOTIDE SEQUENCE [LARGE SCALE GENOMIC DNA]</scope>
    <source>
        <strain evidence="2">DSM 16973</strain>
    </source>
</reference>
<dbReference type="AlphaFoldDB" id="E0NV84"/>
<feature type="transmembrane region" description="Helical" evidence="1">
    <location>
        <begin position="320"/>
        <end position="345"/>
    </location>
</feature>
<sequence length="399" mass="45066">MNLVWKLLRRHISVPQFAGFFFANLFGMLIVLLGFQFYNDVLPVFTAGDSFMKADYLIVSKRIGMAGTLSGRNNTFNASDIDDLQAQSFVKRLGKFTSTEYKVDASMGVNGQPILNSEIFFESVPDGFVDVPLTAWKYEAGSKEVPIILPRTYINMYNFGFAQSRSLPKISEGLMGMIDVNIFIHGNGHEDRFKGRVIGLSNRLNTILVPQAFMDWSNSYYAPGNAMASTRLIMEVSNPADEHITKYLDAKGYEVESDKLNAEKTTYFLRMVVSLVMAVGLVISLLSFYILMLSIYLLVQKNSSKLENLLLIGYSPARVSLPYALVTVTLNFSVLLLSLVLLSFIRSYYMRIIEALFPQIEDRSILPAALVGAVLFIVVTLINQFVIRRKVMRIWYRKD</sequence>
<dbReference type="RefSeq" id="WP_006950439.1">
    <property type="nucleotide sequence ID" value="NZ_GL397214.1"/>
</dbReference>
<dbReference type="HOGENOM" id="CLU_699595_0_0_10"/>
<feature type="transmembrane region" description="Helical" evidence="1">
    <location>
        <begin position="365"/>
        <end position="387"/>
    </location>
</feature>
<dbReference type="BioCyc" id="PMAR862515-HMP:GMOO-2119-MONOMER"/>
<dbReference type="STRING" id="862515.HMPREF0658_2089"/>
<keyword evidence="1" id="KW-0472">Membrane</keyword>
<dbReference type="Proteomes" id="UP000004394">
    <property type="component" value="Unassembled WGS sequence"/>
</dbReference>